<dbReference type="eggNOG" id="COG3422">
    <property type="taxonomic scope" value="Bacteria"/>
</dbReference>
<evidence type="ECO:0000313" key="2">
    <source>
        <dbReference type="Proteomes" id="UP000030185"/>
    </source>
</evidence>
<organism evidence="1 2">
    <name type="scientific">Sporocytophaga myxococcoides</name>
    <dbReference type="NCBI Taxonomy" id="153721"/>
    <lineage>
        <taxon>Bacteria</taxon>
        <taxon>Pseudomonadati</taxon>
        <taxon>Bacteroidota</taxon>
        <taxon>Cytophagia</taxon>
        <taxon>Cytophagales</taxon>
        <taxon>Cytophagaceae</taxon>
        <taxon>Sporocytophaga</taxon>
    </lineage>
</organism>
<proteinExistence type="predicted"/>
<comment type="caution">
    <text evidence="1">The sequence shown here is derived from an EMBL/GenBank/DDBJ whole genome shotgun (WGS) entry which is preliminary data.</text>
</comment>
<name>A0A098LJS2_9BACT</name>
<dbReference type="RefSeq" id="WP_045466031.1">
    <property type="nucleotide sequence ID" value="NZ_BBLT01000007.1"/>
</dbReference>
<dbReference type="STRING" id="153721.MYP_3562"/>
<evidence type="ECO:0000313" key="1">
    <source>
        <dbReference type="EMBL" id="GAL86333.1"/>
    </source>
</evidence>
<dbReference type="AlphaFoldDB" id="A0A098LJS2"/>
<accession>A0A098LJS2</accession>
<gene>
    <name evidence="1" type="ORF">MYP_3562</name>
</gene>
<protein>
    <submittedName>
        <fullName evidence="1">Uncharacterized protein</fullName>
    </submittedName>
</protein>
<dbReference type="eggNOG" id="COG1239">
    <property type="taxonomic scope" value="Bacteria"/>
</dbReference>
<keyword evidence="2" id="KW-1185">Reference proteome</keyword>
<sequence>MEKPAFISSEKETNPGLDYGLLRAEGVNIIQKLTGAFWTDYNEHDPGVTILELLCYAITDLSYRTQFDIQDHLYNDPEDDTFLKAHSILPCNALTLNDYRKLIFDKVFELKNVWVLPILDDGSSFRGLYKILIDIDPAIKSEEDRLAVSEKTRKVFCDNRNICEDLEQIKILDQIDVGIYADIEVDGIRDLESILAYIYFKVDEYLSPEIRFYSLGELLQEGFTLNEIFNGPLLKHGFIKTSELQPKSNKILISEVIKFIMQVPGVVSVKNLHLKVGDRIFENQIEISEDELPKLLTVLTDAQGNSSIQFFRGAVNYTSIDFNIVKRKLNELQSANKRVYRLSEETISIPLGKKLNVEPYFSIQNQFPLVYGIGQYGLPSSADTKRKAQAKQLKGFLLIYEQILANYLSQLANVKRLFSLKEDLKQTYFYQTLDSVPDVKPLLKERKHEFIDETDLHFSTSLNYYLGLPELVKVKDNYTDRRNRFLDYLLAIHGESYTQYSLSQFNFYFNESEFERHLIQNKTRLLKSLSTINKNRARGFNYLESSVNTDNITGMEAKISILLGLGGSHSDQVSEYKAHSLVDHYNSFGVKLLNDDAEDIEKDTWYKEGAFPDGLNEEYIEEYFDFIDTDEIDITEFSENKRNSLLTQTLPVKSKLIPSEFLKEGITLNNYRLGKYSYGGEESYYIAFKGANNKWHNLGSFVEEKDAIAAVMELISHIKKLNIQSEGLHIIEHILLRPDLKDQNHGILIYDEYRKPVLRSAEQYSFKERDAILKDIRNHLYEFANYSVETTADKDFEVHFKTPDDKYHFISMEADISVEATHEKMERLFRFISDQEEITPFERKIGLYIKNIHTDRIIPEDFFSYRASIILPNWTARFSNKEFRAIIEDTIHENKPANISFNCFWLHPSQMQEFETVYYLWMEELRQQNPDKDLLDEYSYQLSELLMTYNNE</sequence>
<dbReference type="OrthoDB" id="8263000at2"/>
<reference evidence="1 2" key="1">
    <citation type="submission" date="2014-09" db="EMBL/GenBank/DDBJ databases">
        <title>Sporocytophaga myxococcoides PG-01 genome sequencing.</title>
        <authorList>
            <person name="Liu L."/>
            <person name="Gao P.J."/>
            <person name="Chen G.J."/>
            <person name="Wang L.S."/>
        </authorList>
    </citation>
    <scope>NUCLEOTIDE SEQUENCE [LARGE SCALE GENOMIC DNA]</scope>
    <source>
        <strain evidence="1 2">PG-01</strain>
    </source>
</reference>
<dbReference type="EMBL" id="BBLT01000007">
    <property type="protein sequence ID" value="GAL86333.1"/>
    <property type="molecule type" value="Genomic_DNA"/>
</dbReference>
<dbReference type="Proteomes" id="UP000030185">
    <property type="component" value="Unassembled WGS sequence"/>
</dbReference>